<dbReference type="AlphaFoldDB" id="S8DK56"/>
<dbReference type="Pfam" id="PF23585">
    <property type="entry name" value="DUF7137"/>
    <property type="match status" value="1"/>
</dbReference>
<keyword evidence="2" id="KW-0812">Transmembrane</keyword>
<keyword evidence="2" id="KW-0472">Membrane</keyword>
<dbReference type="STRING" id="743788.S8DK56"/>
<protein>
    <recommendedName>
        <fullName evidence="3">DUF7137 domain-containing protein</fullName>
    </recommendedName>
</protein>
<accession>S8DK56</accession>
<dbReference type="OrthoDB" id="2435509at2759"/>
<evidence type="ECO:0000313" key="5">
    <source>
        <dbReference type="Proteomes" id="UP000015241"/>
    </source>
</evidence>
<dbReference type="InParanoid" id="S8DK56"/>
<feature type="compositionally biased region" description="Low complexity" evidence="1">
    <location>
        <begin position="8"/>
        <end position="21"/>
    </location>
</feature>
<keyword evidence="5" id="KW-1185">Reference proteome</keyword>
<evidence type="ECO:0000259" key="3">
    <source>
        <dbReference type="Pfam" id="PF23585"/>
    </source>
</evidence>
<evidence type="ECO:0000313" key="4">
    <source>
        <dbReference type="EMBL" id="EPS93976.1"/>
    </source>
</evidence>
<dbReference type="EMBL" id="KE504249">
    <property type="protein sequence ID" value="EPS93976.1"/>
    <property type="molecule type" value="Genomic_DNA"/>
</dbReference>
<dbReference type="eggNOG" id="ENOG502S1CS">
    <property type="taxonomic scope" value="Eukaryota"/>
</dbReference>
<gene>
    <name evidence="4" type="ORF">FOMPIDRAFT_1055496</name>
</gene>
<feature type="region of interest" description="Disordered" evidence="1">
    <location>
        <begin position="1"/>
        <end position="35"/>
    </location>
</feature>
<dbReference type="InterPro" id="IPR055561">
    <property type="entry name" value="DUF7137"/>
</dbReference>
<dbReference type="PANTHER" id="PTHR42028:SF1">
    <property type="entry name" value="YALI0E30657P"/>
    <property type="match status" value="1"/>
</dbReference>
<reference evidence="4 5" key="1">
    <citation type="journal article" date="2012" name="Science">
        <title>The Paleozoic origin of enzymatic lignin decomposition reconstructed from 31 fungal genomes.</title>
        <authorList>
            <person name="Floudas D."/>
            <person name="Binder M."/>
            <person name="Riley R."/>
            <person name="Barry K."/>
            <person name="Blanchette R.A."/>
            <person name="Henrissat B."/>
            <person name="Martinez A.T."/>
            <person name="Otillar R."/>
            <person name="Spatafora J.W."/>
            <person name="Yadav J.S."/>
            <person name="Aerts A."/>
            <person name="Benoit I."/>
            <person name="Boyd A."/>
            <person name="Carlson A."/>
            <person name="Copeland A."/>
            <person name="Coutinho P.M."/>
            <person name="de Vries R.P."/>
            <person name="Ferreira P."/>
            <person name="Findley K."/>
            <person name="Foster B."/>
            <person name="Gaskell J."/>
            <person name="Glotzer D."/>
            <person name="Gorecki P."/>
            <person name="Heitman J."/>
            <person name="Hesse C."/>
            <person name="Hori C."/>
            <person name="Igarashi K."/>
            <person name="Jurgens J.A."/>
            <person name="Kallen N."/>
            <person name="Kersten P."/>
            <person name="Kohler A."/>
            <person name="Kuees U."/>
            <person name="Kumar T.K.A."/>
            <person name="Kuo A."/>
            <person name="LaButti K."/>
            <person name="Larrondo L.F."/>
            <person name="Lindquist E."/>
            <person name="Ling A."/>
            <person name="Lombard V."/>
            <person name="Lucas S."/>
            <person name="Lundell T."/>
            <person name="Martin R."/>
            <person name="McLaughlin D.J."/>
            <person name="Morgenstern I."/>
            <person name="Morin E."/>
            <person name="Murat C."/>
            <person name="Nagy L.G."/>
            <person name="Nolan M."/>
            <person name="Ohm R.A."/>
            <person name="Patyshakuliyeva A."/>
            <person name="Rokas A."/>
            <person name="Ruiz-Duenas F.J."/>
            <person name="Sabat G."/>
            <person name="Salamov A."/>
            <person name="Samejima M."/>
            <person name="Schmutz J."/>
            <person name="Slot J.C."/>
            <person name="St John F."/>
            <person name="Stenlid J."/>
            <person name="Sun H."/>
            <person name="Sun S."/>
            <person name="Syed K."/>
            <person name="Tsang A."/>
            <person name="Wiebenga A."/>
            <person name="Young D."/>
            <person name="Pisabarro A."/>
            <person name="Eastwood D.C."/>
            <person name="Martin F."/>
            <person name="Cullen D."/>
            <person name="Grigoriev I.V."/>
            <person name="Hibbett D.S."/>
        </authorList>
    </citation>
    <scope>NUCLEOTIDE SEQUENCE</scope>
    <source>
        <strain evidence="5">FP-58527</strain>
    </source>
</reference>
<evidence type="ECO:0000256" key="1">
    <source>
        <dbReference type="SAM" id="MobiDB-lite"/>
    </source>
</evidence>
<name>S8DK56_FOMSC</name>
<dbReference type="HOGENOM" id="CLU_072613_0_0_1"/>
<dbReference type="PANTHER" id="PTHR42028">
    <property type="entry name" value="CHROMOSOME 1, WHOLE GENOME SHOTGUN SEQUENCE"/>
    <property type="match status" value="1"/>
</dbReference>
<keyword evidence="2" id="KW-1133">Transmembrane helix</keyword>
<dbReference type="Proteomes" id="UP000015241">
    <property type="component" value="Unassembled WGS sequence"/>
</dbReference>
<feature type="transmembrane region" description="Helical" evidence="2">
    <location>
        <begin position="175"/>
        <end position="198"/>
    </location>
</feature>
<feature type="domain" description="DUF7137" evidence="3">
    <location>
        <begin position="27"/>
        <end position="163"/>
    </location>
</feature>
<sequence length="203" mass="21232">MSQNSQASGSNTDSGGSSTTSIDVPATAPAGGLTITQPPQTATSYYKIAPSQNVTFGWNFTSLYITPASLTVSAVCENGNTYPVGPTDGVLPGTATEVVWDLWAYNQANPAHPLAVNSYTLEIWGDQGKDAVASAGQLMPNDNLRFALYSPASYTPLSSWTCAGCNVNGAIGDYVAHPAFVSLVVTFVVMLLSGYSLIRQALH</sequence>
<evidence type="ECO:0000256" key="2">
    <source>
        <dbReference type="SAM" id="Phobius"/>
    </source>
</evidence>
<proteinExistence type="predicted"/>
<organism evidence="4 5">
    <name type="scientific">Fomitopsis schrenkii</name>
    <name type="common">Brown rot fungus</name>
    <dbReference type="NCBI Taxonomy" id="2126942"/>
    <lineage>
        <taxon>Eukaryota</taxon>
        <taxon>Fungi</taxon>
        <taxon>Dikarya</taxon>
        <taxon>Basidiomycota</taxon>
        <taxon>Agaricomycotina</taxon>
        <taxon>Agaricomycetes</taxon>
        <taxon>Polyporales</taxon>
        <taxon>Fomitopsis</taxon>
    </lineage>
</organism>